<feature type="transmembrane region" description="Helical" evidence="1">
    <location>
        <begin position="44"/>
        <end position="62"/>
    </location>
</feature>
<evidence type="ECO:0000313" key="4">
    <source>
        <dbReference type="Proteomes" id="UP000238180"/>
    </source>
</evidence>
<dbReference type="RefSeq" id="WP_105196439.1">
    <property type="nucleotide sequence ID" value="NZ_OLKH01000103.1"/>
</dbReference>
<dbReference type="Proteomes" id="UP000238180">
    <property type="component" value="Unassembled WGS sequence"/>
</dbReference>
<name>A0A2N9PBY7_9FLAO</name>
<dbReference type="AlphaFoldDB" id="A0A2N9PBY7"/>
<keyword evidence="1" id="KW-0812">Transmembrane</keyword>
<dbReference type="OrthoDB" id="8161897at2"/>
<evidence type="ECO:0000313" key="2">
    <source>
        <dbReference type="EMBL" id="RVU90294.1"/>
    </source>
</evidence>
<gene>
    <name evidence="2" type="ORF">EH230_04915</name>
    <name evidence="3" type="ORF">FLACOL_01851</name>
</gene>
<evidence type="ECO:0000313" key="3">
    <source>
        <dbReference type="EMBL" id="SPE77841.1"/>
    </source>
</evidence>
<feature type="transmembrane region" description="Helical" evidence="1">
    <location>
        <begin position="69"/>
        <end position="93"/>
    </location>
</feature>
<dbReference type="EMBL" id="RQSM01000003">
    <property type="protein sequence ID" value="RVU90294.1"/>
    <property type="molecule type" value="Genomic_DNA"/>
</dbReference>
<reference evidence="2" key="2">
    <citation type="submission" date="2018-12" db="EMBL/GenBank/DDBJ databases">
        <title>Draft genome sequence of Flaovobacterium columnare ARS1 isolated from channel catfish in Alabama.</title>
        <authorList>
            <person name="Cai W."/>
            <person name="Arias C."/>
        </authorList>
    </citation>
    <scope>NUCLEOTIDE SEQUENCE [LARGE SCALE GENOMIC DNA]</scope>
    <source>
        <strain evidence="2">ARS1</strain>
    </source>
</reference>
<organism evidence="3 4">
    <name type="scientific">Flavobacterium columnare</name>
    <dbReference type="NCBI Taxonomy" id="996"/>
    <lineage>
        <taxon>Bacteria</taxon>
        <taxon>Pseudomonadati</taxon>
        <taxon>Bacteroidota</taxon>
        <taxon>Flavobacteriia</taxon>
        <taxon>Flavobacteriales</taxon>
        <taxon>Flavobacteriaceae</taxon>
        <taxon>Flavobacterium</taxon>
    </lineage>
</organism>
<dbReference type="EMBL" id="OLKH01000103">
    <property type="protein sequence ID" value="SPE77841.1"/>
    <property type="molecule type" value="Genomic_DNA"/>
</dbReference>
<reference evidence="3" key="1">
    <citation type="submission" date="2018-02" db="EMBL/GenBank/DDBJ databases">
        <authorList>
            <person name="Cohen D.B."/>
            <person name="Kent A.D."/>
        </authorList>
    </citation>
    <scope>NUCLEOTIDE SEQUENCE [LARGE SCALE GENOMIC DNA]</scope>
    <source>
        <strain evidence="3">CIP109753</strain>
    </source>
</reference>
<evidence type="ECO:0000313" key="5">
    <source>
        <dbReference type="Proteomes" id="UP000288951"/>
    </source>
</evidence>
<keyword evidence="1" id="KW-1133">Transmembrane helix</keyword>
<keyword evidence="5" id="KW-1185">Reference proteome</keyword>
<proteinExistence type="predicted"/>
<accession>A0A2N9PBY7</accession>
<keyword evidence="1" id="KW-0472">Membrane</keyword>
<dbReference type="Proteomes" id="UP000288951">
    <property type="component" value="Unassembled WGS sequence"/>
</dbReference>
<evidence type="ECO:0000256" key="1">
    <source>
        <dbReference type="SAM" id="Phobius"/>
    </source>
</evidence>
<protein>
    <submittedName>
        <fullName evidence="2">DoxX family protein</fullName>
    </submittedName>
</protein>
<sequence>MDSSKIHFILKLVLTIILIQTLFYKLTASPQSIYIFKKLHIEPFGRIFSGIIELICPFLLFIDRTKFYASLLILINMTIALLSHLCILGIVIINDGGVLYILACICFTISAYFSLLYKNDLIKDYNQFKKTFL</sequence>
<feature type="transmembrane region" description="Helical" evidence="1">
    <location>
        <begin position="99"/>
        <end position="117"/>
    </location>
</feature>